<dbReference type="NCBIfam" id="TIGR02603">
    <property type="entry name" value="CxxCH_TIGR02603"/>
    <property type="match status" value="1"/>
</dbReference>
<dbReference type="InterPro" id="IPR036909">
    <property type="entry name" value="Cyt_c-like_dom_sf"/>
</dbReference>
<dbReference type="InterPro" id="IPR016024">
    <property type="entry name" value="ARM-type_fold"/>
</dbReference>
<reference evidence="6" key="1">
    <citation type="submission" date="2021-11" db="EMBL/GenBank/DDBJ databases">
        <title>Genome sequence.</title>
        <authorList>
            <person name="Sun Q."/>
        </authorList>
    </citation>
    <scope>NUCLEOTIDE SEQUENCE</scope>
    <source>
        <strain evidence="6">JC732</strain>
    </source>
</reference>
<protein>
    <submittedName>
        <fullName evidence="6">C-type cytochrome</fullName>
    </submittedName>
</protein>
<accession>A0A9X1MLT7</accession>
<keyword evidence="2 4" id="KW-0479">Metal-binding</keyword>
<dbReference type="Pfam" id="PF13646">
    <property type="entry name" value="HEAT_2"/>
    <property type="match status" value="1"/>
</dbReference>
<evidence type="ECO:0000256" key="3">
    <source>
        <dbReference type="ARBA" id="ARBA00023004"/>
    </source>
</evidence>
<dbReference type="AlphaFoldDB" id="A0A9X1MLT7"/>
<dbReference type="Gene3D" id="1.10.760.10">
    <property type="entry name" value="Cytochrome c-like domain"/>
    <property type="match status" value="1"/>
</dbReference>
<sequence>MPFPFRPLLAAILVGSLTSFLLADEPFIPRKQSAIPGPPLSPEEAAAKMTVPPGFTVEVVAAEPDLINPVAMTFDDQGRIWVTESLEYPRHSPGPGRDRVKVLEDTDHDGRVDKTTIFAEGLNIPSGIAVGYGGVWVANSPDLLFLQDTDGDLKADKQEVVVTGFGRSDTHELPNSLTWGPDGALYGLNGVFNPSHVTQNGKTFDFTCAMFRIDPRTREFSLFCEGTSNPWGIAFDPEGSAFVSACVIDHLWHLTETGYYHRQGGPYPPFTWKIESIVQHKHQMAAYCGIEYFDSDAYPAEYRDRLYMGNIHGNCVNVDEVTRDGSTYFGKPHPDFVTANDVWHMPVDQKIGPDGCLYVLDWYDRYHCYQDAMARPAEVDRLKGRLYRIRYKETPRAESFDLANEDDEQLIERLRSGNRFYRDRAQRLLSERNEIAALEELDALALDKSEPRKARLHAVWAIAGTTCPSESFIHALLHDEDSTFRAWGIRIAGNFGKVSPRVAEKIIAAAKDDTPDVQLQAVIAAGKLKEIPTIPTLIAALGNAGDDKLIPHIVWQNLHPLLETDSGELFAQLEDPKLAANPNVAALLPRIIDRILAAPQVETDSIIKLVKLVAETPSLHSALNSSLATLAARVQSGEIDGDRLAAIRSQLEPVLQPILTAGDKHPSYFDAALLAVTWKNADAQTAVRAAYRNASTPDAKRAAALAALVAFGDDQIVPAVRDVLVARENTSKQLQSDSIAALGKLDNQQVAEMLVATYPQLASDLQPKALEVLTQRVAWSQKLLAAVAAERIAKDALNINQVRRLQESPDSDVVADAIKLWGQIRTERNPQRELVIADMRRLVRSRDGDPHAGAVAFQKLCGQCHKIYGQGQEVGPDITTNGRGSFEQLLSSVFDPSLVIGPDYQGRMVLTADGRTLTGLMVEDNDQRVVLKLQGGKLETIPRDDVDAIRVSKLSLMPEGVEKQLSEQELIDLFAYLSLTRPPGDPNTELIPGAEAIDVRRLHLPSSLVNQLASAELSSNATELGKGARGAATDLVYLPEKNAYLHNSQWHEVGVGGGADLGIVSEGKPVFYEATWKAPVAINLITLSGVYPNQPQPNTAWKIEVRSGGDWRLLDRGVGGWYDNGRYVWGAPGTAETSIDGFRVSLFSPDEKTPIRSVHFRGEEGVSWFVGSAPADAIIVKD</sequence>
<dbReference type="NCBIfam" id="TIGR02604">
    <property type="entry name" value="Piru_Ver_Nterm"/>
    <property type="match status" value="1"/>
</dbReference>
<dbReference type="SUPFAM" id="SSF46626">
    <property type="entry name" value="Cytochrome c"/>
    <property type="match status" value="1"/>
</dbReference>
<evidence type="ECO:0000313" key="7">
    <source>
        <dbReference type="Proteomes" id="UP001139103"/>
    </source>
</evidence>
<evidence type="ECO:0000256" key="1">
    <source>
        <dbReference type="ARBA" id="ARBA00022617"/>
    </source>
</evidence>
<dbReference type="InterPro" id="IPR009056">
    <property type="entry name" value="Cyt_c-like_dom"/>
</dbReference>
<dbReference type="Proteomes" id="UP001139103">
    <property type="component" value="Unassembled WGS sequence"/>
</dbReference>
<dbReference type="InterPro" id="IPR011989">
    <property type="entry name" value="ARM-like"/>
</dbReference>
<evidence type="ECO:0000259" key="5">
    <source>
        <dbReference type="PROSITE" id="PS51007"/>
    </source>
</evidence>
<dbReference type="InterPro" id="IPR013428">
    <property type="entry name" value="Membrane-bound_put_N"/>
</dbReference>
<proteinExistence type="predicted"/>
<dbReference type="GO" id="GO:0020037">
    <property type="term" value="F:heme binding"/>
    <property type="evidence" value="ECO:0007669"/>
    <property type="project" value="InterPro"/>
</dbReference>
<name>A0A9X1MLT7_9BACT</name>
<dbReference type="Pfam" id="PF23500">
    <property type="entry name" value="DUF7133"/>
    <property type="match status" value="1"/>
</dbReference>
<evidence type="ECO:0000313" key="6">
    <source>
        <dbReference type="EMBL" id="MCC9628989.1"/>
    </source>
</evidence>
<dbReference type="GO" id="GO:0046872">
    <property type="term" value="F:metal ion binding"/>
    <property type="evidence" value="ECO:0007669"/>
    <property type="project" value="UniProtKB-KW"/>
</dbReference>
<dbReference type="InterPro" id="IPR055557">
    <property type="entry name" value="DUF7133"/>
</dbReference>
<dbReference type="PANTHER" id="PTHR33546:SF1">
    <property type="entry name" value="LARGE, MULTIFUNCTIONAL SECRETED PROTEIN"/>
    <property type="match status" value="1"/>
</dbReference>
<evidence type="ECO:0000256" key="2">
    <source>
        <dbReference type="ARBA" id="ARBA00022723"/>
    </source>
</evidence>
<dbReference type="GO" id="GO:0009055">
    <property type="term" value="F:electron transfer activity"/>
    <property type="evidence" value="ECO:0007669"/>
    <property type="project" value="InterPro"/>
</dbReference>
<organism evidence="6 7">
    <name type="scientific">Blastopirellula sediminis</name>
    <dbReference type="NCBI Taxonomy" id="2894196"/>
    <lineage>
        <taxon>Bacteria</taxon>
        <taxon>Pseudomonadati</taxon>
        <taxon>Planctomycetota</taxon>
        <taxon>Planctomycetia</taxon>
        <taxon>Pirellulales</taxon>
        <taxon>Pirellulaceae</taxon>
        <taxon>Blastopirellula</taxon>
    </lineage>
</organism>
<evidence type="ECO:0000256" key="4">
    <source>
        <dbReference type="PROSITE-ProRule" id="PRU00433"/>
    </source>
</evidence>
<dbReference type="EMBL" id="JAJKFT010000009">
    <property type="protein sequence ID" value="MCC9628989.1"/>
    <property type="molecule type" value="Genomic_DNA"/>
</dbReference>
<gene>
    <name evidence="6" type="ORF">LOC68_11320</name>
</gene>
<dbReference type="PANTHER" id="PTHR33546">
    <property type="entry name" value="LARGE, MULTIFUNCTIONAL SECRETED PROTEIN-RELATED"/>
    <property type="match status" value="1"/>
</dbReference>
<dbReference type="RefSeq" id="WP_230218570.1">
    <property type="nucleotide sequence ID" value="NZ_JAJKFT010000009.1"/>
</dbReference>
<dbReference type="SUPFAM" id="SSF48371">
    <property type="entry name" value="ARM repeat"/>
    <property type="match status" value="2"/>
</dbReference>
<feature type="domain" description="Cytochrome c" evidence="5">
    <location>
        <begin position="848"/>
        <end position="981"/>
    </location>
</feature>
<dbReference type="InterPro" id="IPR011041">
    <property type="entry name" value="Quinoprot_gluc/sorb_DH_b-prop"/>
</dbReference>
<keyword evidence="3 4" id="KW-0408">Iron</keyword>
<dbReference type="InterPro" id="IPR013427">
    <property type="entry name" value="Haem-bd_dom_put"/>
</dbReference>
<comment type="caution">
    <text evidence="6">The sequence shown here is derived from an EMBL/GenBank/DDBJ whole genome shotgun (WGS) entry which is preliminary data.</text>
</comment>
<dbReference type="Gene3D" id="2.120.10.30">
    <property type="entry name" value="TolB, C-terminal domain"/>
    <property type="match status" value="1"/>
</dbReference>
<dbReference type="Gene3D" id="1.25.10.10">
    <property type="entry name" value="Leucine-rich Repeat Variant"/>
    <property type="match status" value="1"/>
</dbReference>
<dbReference type="SUPFAM" id="SSF50952">
    <property type="entry name" value="Soluble quinoprotein glucose dehydrogenase"/>
    <property type="match status" value="1"/>
</dbReference>
<dbReference type="InterPro" id="IPR011042">
    <property type="entry name" value="6-blade_b-propeller_TolB-like"/>
</dbReference>
<keyword evidence="1 4" id="KW-0349">Heme</keyword>
<keyword evidence="7" id="KW-1185">Reference proteome</keyword>
<dbReference type="PROSITE" id="PS51007">
    <property type="entry name" value="CYTC"/>
    <property type="match status" value="1"/>
</dbReference>